<evidence type="ECO:0000313" key="2">
    <source>
        <dbReference type="Proteomes" id="UP000178449"/>
    </source>
</evidence>
<gene>
    <name evidence="1" type="ORF">A2527_00085</name>
</gene>
<accession>A0A1F6GFP3</accession>
<reference evidence="1 2" key="1">
    <citation type="journal article" date="2016" name="Nat. Commun.">
        <title>Thousands of microbial genomes shed light on interconnected biogeochemical processes in an aquifer system.</title>
        <authorList>
            <person name="Anantharaman K."/>
            <person name="Brown C.T."/>
            <person name="Hug L.A."/>
            <person name="Sharon I."/>
            <person name="Castelle C.J."/>
            <person name="Probst A.J."/>
            <person name="Thomas B.C."/>
            <person name="Singh A."/>
            <person name="Wilkins M.J."/>
            <person name="Karaoz U."/>
            <person name="Brodie E.L."/>
            <person name="Williams K.H."/>
            <person name="Hubbard S.S."/>
            <person name="Banfield J.F."/>
        </authorList>
    </citation>
    <scope>NUCLEOTIDE SEQUENCE [LARGE SCALE GENOMIC DNA]</scope>
</reference>
<dbReference type="STRING" id="1817772.A2527_00085"/>
<organism evidence="1 2">
    <name type="scientific">Candidatus Lambdaproteobacteria bacterium RIFOXYD2_FULL_50_16</name>
    <dbReference type="NCBI Taxonomy" id="1817772"/>
    <lineage>
        <taxon>Bacteria</taxon>
        <taxon>Pseudomonadati</taxon>
        <taxon>Pseudomonadota</taxon>
        <taxon>Candidatus Lambdaproteobacteria</taxon>
    </lineage>
</organism>
<protein>
    <submittedName>
        <fullName evidence="1">Uncharacterized protein</fullName>
    </submittedName>
</protein>
<proteinExistence type="predicted"/>
<dbReference type="Proteomes" id="UP000178449">
    <property type="component" value="Unassembled WGS sequence"/>
</dbReference>
<dbReference type="EMBL" id="MFNE01000007">
    <property type="protein sequence ID" value="OGG96912.1"/>
    <property type="molecule type" value="Genomic_DNA"/>
</dbReference>
<evidence type="ECO:0000313" key="1">
    <source>
        <dbReference type="EMBL" id="OGG96912.1"/>
    </source>
</evidence>
<dbReference type="AlphaFoldDB" id="A0A1F6GFP3"/>
<sequence length="187" mass="21553">MQLHPFLDPEGFERPPEAKEYNLAKTHFWAVPITLSGVYKAQIKTLWQGPLKKRQEEDLAFSRVEDEDLMTLELLLEDWLLVYYIWWEDPIKTEVLDQLFCPGLNANELLFLSQGNPEEVRSLGVQILFTTLAELAVEQGLKPQYSMVYSNSLRAQQGLPPRLPLSSLLISAKVIPKGHQGFWVCRR</sequence>
<name>A0A1F6GFP3_9PROT</name>
<comment type="caution">
    <text evidence="1">The sequence shown here is derived from an EMBL/GenBank/DDBJ whole genome shotgun (WGS) entry which is preliminary data.</text>
</comment>